<proteinExistence type="predicted"/>
<dbReference type="OrthoDB" id="7062948at2"/>
<dbReference type="AlphaFoldDB" id="A0A3E0WZ20"/>
<organism evidence="2 3">
    <name type="scientific">Alkalilimnicola ehrlichii</name>
    <dbReference type="NCBI Taxonomy" id="351052"/>
    <lineage>
        <taxon>Bacteria</taxon>
        <taxon>Pseudomonadati</taxon>
        <taxon>Pseudomonadota</taxon>
        <taxon>Gammaproteobacteria</taxon>
        <taxon>Chromatiales</taxon>
        <taxon>Ectothiorhodospiraceae</taxon>
        <taxon>Alkalilimnicola</taxon>
    </lineage>
</organism>
<sequence length="89" mass="10275">MTTHLEPEKGRWYHDLNAKRDFQVVWLDDEGTLVEAQFTDGHKEQFPLAAWLDLNLEPTESPEESGLKGDTYRVGSDWGDRLPPDAQNY</sequence>
<keyword evidence="3" id="KW-1185">Reference proteome</keyword>
<dbReference type="EMBL" id="NFZW01000005">
    <property type="protein sequence ID" value="RFA38058.1"/>
    <property type="molecule type" value="Genomic_DNA"/>
</dbReference>
<feature type="region of interest" description="Disordered" evidence="1">
    <location>
        <begin position="58"/>
        <end position="89"/>
    </location>
</feature>
<comment type="caution">
    <text evidence="2">The sequence shown here is derived from an EMBL/GenBank/DDBJ whole genome shotgun (WGS) entry which is preliminary data.</text>
</comment>
<dbReference type="Pfam" id="PF20549">
    <property type="entry name" value="DUF6763"/>
    <property type="match status" value="1"/>
</dbReference>
<dbReference type="Proteomes" id="UP000256763">
    <property type="component" value="Unassembled WGS sequence"/>
</dbReference>
<name>A0A3E0WZ20_9GAMM</name>
<dbReference type="InterPro" id="IPR046651">
    <property type="entry name" value="DUF6763"/>
</dbReference>
<evidence type="ECO:0000313" key="3">
    <source>
        <dbReference type="Proteomes" id="UP000256763"/>
    </source>
</evidence>
<protein>
    <submittedName>
        <fullName evidence="2">Uncharacterized protein</fullName>
    </submittedName>
</protein>
<accession>A0A3E0WZ20</accession>
<gene>
    <name evidence="2" type="ORF">CAL65_06900</name>
</gene>
<dbReference type="RefSeq" id="WP_116301372.1">
    <property type="nucleotide sequence ID" value="NZ_NFZV01000004.1"/>
</dbReference>
<evidence type="ECO:0000256" key="1">
    <source>
        <dbReference type="SAM" id="MobiDB-lite"/>
    </source>
</evidence>
<reference evidence="3" key="1">
    <citation type="submission" date="2017-05" db="EMBL/GenBank/DDBJ databases">
        <authorList>
            <person name="Sharma S."/>
            <person name="Sidhu C."/>
            <person name="Pinnaka A.K."/>
        </authorList>
    </citation>
    <scope>NUCLEOTIDE SEQUENCE [LARGE SCALE GENOMIC DNA]</scope>
    <source>
        <strain evidence="3">AK93</strain>
    </source>
</reference>
<evidence type="ECO:0000313" key="2">
    <source>
        <dbReference type="EMBL" id="RFA38058.1"/>
    </source>
</evidence>